<reference evidence="4 5" key="1">
    <citation type="submission" date="2016-03" db="EMBL/GenBank/DDBJ databases">
        <title>Genome sequence of Mycoplasma gallinarum strain Mgn_IPT.</title>
        <authorList>
            <person name="Yacoub E."/>
            <person name="Sirand-Pugnet P."/>
            <person name="Barre A."/>
            <person name="Maurier F."/>
            <person name="Blanchard A."/>
            <person name="Ben Abdelmoumen B.M."/>
        </authorList>
    </citation>
    <scope>NUCLEOTIDE SEQUENCE [LARGE SCALE GENOMIC DNA]</scope>
    <source>
        <strain evidence="4 5">Mgn_IPT</strain>
    </source>
</reference>
<dbReference type="GO" id="GO:0052689">
    <property type="term" value="F:carboxylic ester hydrolase activity"/>
    <property type="evidence" value="ECO:0007669"/>
    <property type="project" value="UniProtKB-KW"/>
</dbReference>
<evidence type="ECO:0000256" key="2">
    <source>
        <dbReference type="ARBA" id="ARBA00022487"/>
    </source>
</evidence>
<proteinExistence type="inferred from homology"/>
<sequence length="279" mass="32728">MLKKELLINNENVIFYEQNEIDDKPNVLFIHGFGDTGQRVLPLIEKKNKNYNLYALDLPGNNGTTHKKELSLNYYVEIVNELIRTKFSNKPIYLAAHSMGCFIALKLLKINKNIKFAFLITPVIYSNDLNYQEKLNNKKRFFIPQNEKDIIDSQLSLFDPDSYEKFVQNEKFKQAILVNQKHKIYENLNKFNKLVNEELLNAKFLVSELKPLYKEKEKILIIYSEFDNFLPKDFVEAVIKENDLKSILIKNAGHAIFYNATNEINNIIEKQLIIEENNV</sequence>
<dbReference type="InterPro" id="IPR029058">
    <property type="entry name" value="AB_hydrolase_fold"/>
</dbReference>
<protein>
    <submittedName>
        <fullName evidence="4">Triacylglycerol lipase</fullName>
    </submittedName>
</protein>
<dbReference type="InterPro" id="IPR000073">
    <property type="entry name" value="AB_hydrolase_1"/>
</dbReference>
<evidence type="ECO:0000313" key="4">
    <source>
        <dbReference type="EMBL" id="OAB48776.1"/>
    </source>
</evidence>
<keyword evidence="2" id="KW-0719">Serine esterase</keyword>
<dbReference type="OrthoDB" id="397642at2"/>
<dbReference type="SUPFAM" id="SSF53474">
    <property type="entry name" value="alpha/beta-Hydrolases"/>
    <property type="match status" value="1"/>
</dbReference>
<evidence type="ECO:0000259" key="3">
    <source>
        <dbReference type="Pfam" id="PF00561"/>
    </source>
</evidence>
<dbReference type="Proteomes" id="UP000076983">
    <property type="component" value="Unassembled WGS sequence"/>
</dbReference>
<evidence type="ECO:0000313" key="5">
    <source>
        <dbReference type="Proteomes" id="UP000076983"/>
    </source>
</evidence>
<dbReference type="AlphaFoldDB" id="A0A162KAA8"/>
<organism evidence="4 5">
    <name type="scientific">Mycoplasmopsis gallinarum</name>
    <dbReference type="NCBI Taxonomy" id="29557"/>
    <lineage>
        <taxon>Bacteria</taxon>
        <taxon>Bacillati</taxon>
        <taxon>Mycoplasmatota</taxon>
        <taxon>Mycoplasmoidales</taxon>
        <taxon>Metamycoplasmataceae</taxon>
        <taxon>Mycoplasmopsis</taxon>
    </lineage>
</organism>
<comment type="caution">
    <text evidence="4">The sequence shown here is derived from an EMBL/GenBank/DDBJ whole genome shotgun (WGS) entry which is preliminary data.</text>
</comment>
<dbReference type="PANTHER" id="PTHR43798">
    <property type="entry name" value="MONOACYLGLYCEROL LIPASE"/>
    <property type="match status" value="1"/>
</dbReference>
<dbReference type="Pfam" id="PF00561">
    <property type="entry name" value="Abhydrolase_1"/>
    <property type="match status" value="1"/>
</dbReference>
<keyword evidence="5" id="KW-1185">Reference proteome</keyword>
<dbReference type="PATRIC" id="fig|29557.3.peg.489"/>
<dbReference type="STRING" id="29557.MGALLINA_04930"/>
<dbReference type="PANTHER" id="PTHR43798:SF33">
    <property type="entry name" value="HYDROLASE, PUTATIVE (AFU_ORTHOLOGUE AFUA_2G14860)-RELATED"/>
    <property type="match status" value="1"/>
</dbReference>
<dbReference type="RefSeq" id="WP_063626266.1">
    <property type="nucleotide sequence ID" value="NZ_LVLH01000040.1"/>
</dbReference>
<accession>A0A162KAA8</accession>
<dbReference type="EMBL" id="LVLH01000040">
    <property type="protein sequence ID" value="OAB48776.1"/>
    <property type="molecule type" value="Genomic_DNA"/>
</dbReference>
<dbReference type="GO" id="GO:0016020">
    <property type="term" value="C:membrane"/>
    <property type="evidence" value="ECO:0007669"/>
    <property type="project" value="TreeGrafter"/>
</dbReference>
<feature type="domain" description="AB hydrolase-1" evidence="3">
    <location>
        <begin position="25"/>
        <end position="259"/>
    </location>
</feature>
<keyword evidence="2" id="KW-0378">Hydrolase</keyword>
<dbReference type="Gene3D" id="3.40.50.1820">
    <property type="entry name" value="alpha/beta hydrolase"/>
    <property type="match status" value="1"/>
</dbReference>
<evidence type="ECO:0000256" key="1">
    <source>
        <dbReference type="ARBA" id="ARBA00006989"/>
    </source>
</evidence>
<dbReference type="InterPro" id="IPR050266">
    <property type="entry name" value="AB_hydrolase_sf"/>
</dbReference>
<comment type="similarity">
    <text evidence="1">Belongs to the lipase/esterase LIP3/BchO family.</text>
</comment>
<name>A0A162KAA8_9BACT</name>
<gene>
    <name evidence="4" type="primary">lip_1</name>
    <name evidence="4" type="ORF">MGALLINA_04930</name>
</gene>